<comment type="function">
    <text evidence="7">Catalyzes the conversion of long-chain fatty acids to their active form acyl-CoAs for both synthesis of cellular lipids, and degradation via beta-oxidation.</text>
</comment>
<keyword evidence="2 7" id="KW-0436">Ligase</keyword>
<evidence type="ECO:0000313" key="10">
    <source>
        <dbReference type="EMBL" id="CAL5218380.1"/>
    </source>
</evidence>
<evidence type="ECO:0000256" key="1">
    <source>
        <dbReference type="ARBA" id="ARBA00006432"/>
    </source>
</evidence>
<evidence type="ECO:0000256" key="3">
    <source>
        <dbReference type="ARBA" id="ARBA00022741"/>
    </source>
</evidence>
<dbReference type="Pfam" id="PF00501">
    <property type="entry name" value="AMP-binding"/>
    <property type="match status" value="1"/>
</dbReference>
<dbReference type="PANTHER" id="PTHR43272:SF3">
    <property type="entry name" value="LONG CHAIN ACYL-COA SYNTHETASE 4"/>
    <property type="match status" value="1"/>
</dbReference>
<evidence type="ECO:0000256" key="4">
    <source>
        <dbReference type="ARBA" id="ARBA00022832"/>
    </source>
</evidence>
<feature type="domain" description="AMP-dependent synthetase/ligase" evidence="9">
    <location>
        <begin position="52"/>
        <end position="488"/>
    </location>
</feature>
<comment type="caution">
    <text evidence="10">The sequence shown here is derived from an EMBL/GenBank/DDBJ whole genome shotgun (WGS) entry which is preliminary data.</text>
</comment>
<keyword evidence="11" id="KW-1185">Reference proteome</keyword>
<comment type="similarity">
    <text evidence="1 7">Belongs to the ATP-dependent AMP-binding enzyme family.</text>
</comment>
<evidence type="ECO:0000256" key="5">
    <source>
        <dbReference type="ARBA" id="ARBA00022840"/>
    </source>
</evidence>
<organism evidence="10 11">
    <name type="scientific">Coccomyxa viridis</name>
    <dbReference type="NCBI Taxonomy" id="1274662"/>
    <lineage>
        <taxon>Eukaryota</taxon>
        <taxon>Viridiplantae</taxon>
        <taxon>Chlorophyta</taxon>
        <taxon>core chlorophytes</taxon>
        <taxon>Trebouxiophyceae</taxon>
        <taxon>Trebouxiophyceae incertae sedis</taxon>
        <taxon>Coccomyxaceae</taxon>
        <taxon>Coccomyxa</taxon>
    </lineage>
</organism>
<dbReference type="PANTHER" id="PTHR43272">
    <property type="entry name" value="LONG-CHAIN-FATTY-ACID--COA LIGASE"/>
    <property type="match status" value="1"/>
</dbReference>
<protein>
    <recommendedName>
        <fullName evidence="6 7">Long-chain-fatty-acid--CoA ligase</fullName>
        <ecNumber evidence="6 7">6.2.1.3</ecNumber>
    </recommendedName>
</protein>
<dbReference type="InterPro" id="IPR000873">
    <property type="entry name" value="AMP-dep_synth/lig_dom"/>
</dbReference>
<dbReference type="PROSITE" id="PS00455">
    <property type="entry name" value="AMP_BINDING"/>
    <property type="match status" value="1"/>
</dbReference>
<sequence length="680" mass="74780">MSVFSGNPYLYEVDGPQRATRSHPERGPEYGNVAARDGWPTIEGASSLWEMFHNSVQQYPDNPCLGHRPIKYGQPGLYEWQTYKEIGETVDAIAGGIMQLGHKAHGRIGVYGINSPEWMIAMQACNRQTAYCVPLYDTLGPDAVEYIIGHAEVTIVFASALKMRALVEPLTRAKGKVKAAIVWGEIDGIAKMDMEEKAGLKVYTWEDFIGLGRKHPAEPIPPKPQDLCTIMYTSGTTGNPKGVMLTHWNILSVVAGQMAAINQVAGRYGEKFNQDDVMISYLPLAHIFDRALEEMFLAKGARIGYWRGSIEGVAEDLQALRPTLFIGVPRVFDKLYDGVYAKLAQARPTQRLLFHLAFWWKQRQIHAGYKWDKAAPLADAVVFAKVKARLGGRVRLVASGSAPLAGHVEEFLKTVMCAPVAQGYGLTETCGSSFIALPEAEFTGSVGAPLPLLTFRLEAVPEMGYNPLANPPRGEIIIKGPVVFQGYYQEQGKTDEVLDKDGWFHTGDIGEILPFGSLKIIDRKKALFKLSQGEYVAPERIEGTIKKASVVQQIFVHGNSFESCVIAVVVPDEKTLSSALGSNSSSSLNSPQAKEVVLNALQAAGKEAGLKSFEIPKAVHLSAEEWTPENGMLTPTFKIKREVLKRKFEAELEALYQQLKKTGFGKKPAGNTIDVHSRTK</sequence>
<evidence type="ECO:0000256" key="6">
    <source>
        <dbReference type="ARBA" id="ARBA00026121"/>
    </source>
</evidence>
<proteinExistence type="inferred from homology"/>
<accession>A0ABP1FES7</accession>
<keyword evidence="5 7" id="KW-0067">ATP-binding</keyword>
<keyword evidence="4 7" id="KW-0276">Fatty acid metabolism</keyword>
<name>A0ABP1FES7_9CHLO</name>
<dbReference type="InterPro" id="IPR020845">
    <property type="entry name" value="AMP-binding_CS"/>
</dbReference>
<evidence type="ECO:0000256" key="2">
    <source>
        <dbReference type="ARBA" id="ARBA00022598"/>
    </source>
</evidence>
<keyword evidence="3 7" id="KW-0547">Nucleotide-binding</keyword>
<evidence type="ECO:0000313" key="11">
    <source>
        <dbReference type="Proteomes" id="UP001497392"/>
    </source>
</evidence>
<evidence type="ECO:0000256" key="8">
    <source>
        <dbReference type="SAM" id="MobiDB-lite"/>
    </source>
</evidence>
<gene>
    <name evidence="10" type="primary">g49</name>
    <name evidence="10" type="ORF">VP750_LOCUS39</name>
</gene>
<dbReference type="InterPro" id="IPR045311">
    <property type="entry name" value="LC-FACS_euk"/>
</dbReference>
<dbReference type="SUPFAM" id="SSF56801">
    <property type="entry name" value="Acetyl-CoA synthetase-like"/>
    <property type="match status" value="1"/>
</dbReference>
<dbReference type="EMBL" id="CAXHTA020000001">
    <property type="protein sequence ID" value="CAL5218380.1"/>
    <property type="molecule type" value="Genomic_DNA"/>
</dbReference>
<dbReference type="Gene3D" id="3.40.50.12780">
    <property type="entry name" value="N-terminal domain of ligase-like"/>
    <property type="match status" value="1"/>
</dbReference>
<comment type="catalytic activity">
    <reaction evidence="7">
        <text>a long-chain fatty acid + ATP + CoA = a long-chain fatty acyl-CoA + AMP + diphosphate</text>
        <dbReference type="Rhea" id="RHEA:15421"/>
        <dbReference type="ChEBI" id="CHEBI:30616"/>
        <dbReference type="ChEBI" id="CHEBI:33019"/>
        <dbReference type="ChEBI" id="CHEBI:57287"/>
        <dbReference type="ChEBI" id="CHEBI:57560"/>
        <dbReference type="ChEBI" id="CHEBI:83139"/>
        <dbReference type="ChEBI" id="CHEBI:456215"/>
        <dbReference type="EC" id="6.2.1.3"/>
    </reaction>
</comment>
<dbReference type="InterPro" id="IPR042099">
    <property type="entry name" value="ANL_N_sf"/>
</dbReference>
<dbReference type="CDD" id="cd05927">
    <property type="entry name" value="LC-FACS_euk"/>
    <property type="match status" value="1"/>
</dbReference>
<evidence type="ECO:0000259" key="9">
    <source>
        <dbReference type="Pfam" id="PF00501"/>
    </source>
</evidence>
<evidence type="ECO:0000256" key="7">
    <source>
        <dbReference type="RuleBase" id="RU369030"/>
    </source>
</evidence>
<dbReference type="Proteomes" id="UP001497392">
    <property type="component" value="Unassembled WGS sequence"/>
</dbReference>
<feature type="region of interest" description="Disordered" evidence="8">
    <location>
        <begin position="14"/>
        <end position="35"/>
    </location>
</feature>
<keyword evidence="7" id="KW-0443">Lipid metabolism</keyword>
<reference evidence="10 11" key="1">
    <citation type="submission" date="2024-06" db="EMBL/GenBank/DDBJ databases">
        <authorList>
            <person name="Kraege A."/>
            <person name="Thomma B."/>
        </authorList>
    </citation>
    <scope>NUCLEOTIDE SEQUENCE [LARGE SCALE GENOMIC DNA]</scope>
</reference>
<dbReference type="EC" id="6.2.1.3" evidence="6 7"/>